<dbReference type="InterPro" id="IPR022655">
    <property type="entry name" value="DUF1553"/>
</dbReference>
<dbReference type="InterPro" id="IPR011444">
    <property type="entry name" value="DUF1549"/>
</dbReference>
<evidence type="ECO:0000259" key="4">
    <source>
        <dbReference type="Pfam" id="PF07635"/>
    </source>
</evidence>
<dbReference type="Pfam" id="PF07587">
    <property type="entry name" value="PSD1"/>
    <property type="match status" value="1"/>
</dbReference>
<dbReference type="SUPFAM" id="SSF49785">
    <property type="entry name" value="Galactose-binding domain-like"/>
    <property type="match status" value="1"/>
</dbReference>
<dbReference type="Proteomes" id="UP000317171">
    <property type="component" value="Chromosome"/>
</dbReference>
<evidence type="ECO:0000259" key="2">
    <source>
        <dbReference type="Pfam" id="PF07583"/>
    </source>
</evidence>
<dbReference type="AlphaFoldDB" id="A0A517RMZ0"/>
<feature type="domain" description="DUF1553" evidence="3">
    <location>
        <begin position="720"/>
        <end position="974"/>
    </location>
</feature>
<keyword evidence="6" id="KW-1185">Reference proteome</keyword>
<dbReference type="PANTHER" id="PTHR35889">
    <property type="entry name" value="CYCLOINULO-OLIGOSACCHARIDE FRUCTANOTRANSFERASE-RELATED"/>
    <property type="match status" value="1"/>
</dbReference>
<dbReference type="InterPro" id="IPR000421">
    <property type="entry name" value="FA58C"/>
</dbReference>
<dbReference type="Gene3D" id="2.60.120.260">
    <property type="entry name" value="Galactose-binding domain-like"/>
    <property type="match status" value="1"/>
</dbReference>
<evidence type="ECO:0000259" key="1">
    <source>
        <dbReference type="Pfam" id="PF00754"/>
    </source>
</evidence>
<dbReference type="Pfam" id="PF00754">
    <property type="entry name" value="F5_F8_type_C"/>
    <property type="match status" value="1"/>
</dbReference>
<proteinExistence type="predicted"/>
<reference evidence="5 6" key="1">
    <citation type="submission" date="2019-02" db="EMBL/GenBank/DDBJ databases">
        <title>Deep-cultivation of Planctomycetes and their phenomic and genomic characterization uncovers novel biology.</title>
        <authorList>
            <person name="Wiegand S."/>
            <person name="Jogler M."/>
            <person name="Boedeker C."/>
            <person name="Pinto D."/>
            <person name="Vollmers J."/>
            <person name="Rivas-Marin E."/>
            <person name="Kohn T."/>
            <person name="Peeters S.H."/>
            <person name="Heuer A."/>
            <person name="Rast P."/>
            <person name="Oberbeckmann S."/>
            <person name="Bunk B."/>
            <person name="Jeske O."/>
            <person name="Meyerdierks A."/>
            <person name="Storesund J.E."/>
            <person name="Kallscheuer N."/>
            <person name="Luecker S."/>
            <person name="Lage O.M."/>
            <person name="Pohl T."/>
            <person name="Merkel B.J."/>
            <person name="Hornburger P."/>
            <person name="Mueller R.-W."/>
            <person name="Bruemmer F."/>
            <person name="Labrenz M."/>
            <person name="Spormann A.M."/>
            <person name="Op den Camp H."/>
            <person name="Overmann J."/>
            <person name="Amann R."/>
            <person name="Jetten M.S.M."/>
            <person name="Mascher T."/>
            <person name="Medema M.H."/>
            <person name="Devos D.P."/>
            <person name="Kaster A.-K."/>
            <person name="Ovreas L."/>
            <person name="Rohde M."/>
            <person name="Galperin M.Y."/>
            <person name="Jogler C."/>
        </authorList>
    </citation>
    <scope>NUCLEOTIDE SEQUENCE [LARGE SCALE GENOMIC DNA]</scope>
    <source>
        <strain evidence="5 6">Pan241w</strain>
    </source>
</reference>
<dbReference type="InterPro" id="IPR008979">
    <property type="entry name" value="Galactose-bd-like_sf"/>
</dbReference>
<feature type="domain" description="DUF1549" evidence="2">
    <location>
        <begin position="198"/>
        <end position="406"/>
    </location>
</feature>
<name>A0A517RMZ0_9PLAN</name>
<gene>
    <name evidence="5" type="ORF">Pan241w_53650</name>
</gene>
<feature type="domain" description="Cytochrome C Planctomycete-type" evidence="4">
    <location>
        <begin position="80"/>
        <end position="133"/>
    </location>
</feature>
<accession>A0A517RMZ0</accession>
<evidence type="ECO:0000259" key="3">
    <source>
        <dbReference type="Pfam" id="PF07587"/>
    </source>
</evidence>
<dbReference type="InterPro" id="IPR011429">
    <property type="entry name" value="Cyt_c_Planctomycete-type"/>
</dbReference>
<dbReference type="Pfam" id="PF07583">
    <property type="entry name" value="PSCyt2"/>
    <property type="match status" value="1"/>
</dbReference>
<sequence>MICSGMKRRKQNLKRDGLLRIAAETVEENPVIRSLITRSGLVCLIFASLSLLLPAAGKIPESKTSVDFETQIAPLIVEHCIRCHKPGNEKGELSLNSLQSLKENGFLTPGKPAESYLLEVIQVDPETGKAEMPKGAKPLSKEEVALFSRWIKQGAPWPEKLKLQEKSKADLTWWSLQPLAKNNHPATSDVPESWQKHPIDRFIAAKLQEKNLQPSPRASKRTLIRRATYNLTGLPPTPEEVAAFENDASPDAYEKLIDRLLASPRYGEQWGRHWLDVVRFGESNGFERNVIIDNAWPFRDYVIKSFNDDKPFDRMVIEHLAGDVVGKGDPSVEVGTTFLVCGPYDNVGNQDPVQKAQIRANTIDDMIRTTGEAFLGLTVGCSRCHNHKFDPVMQQDYYSLYATFSGVFHGSRVIASKEAQQKRNAQLQPLNARKAELTKEKSKTESAIQARAEKKAADYEKPWVREPVKRTGVEDTFKPVNVKFVRLTSLGLDTSPWAKTGYRVDEFEVWTDEKTPRNVALATNGGIAKGANSRTAGDFAGAYDVSLTIDGKIGACWIAGSPELTIEFAQPETINKIVFSSDRSGAAMSNYKATFLSEYKLEVSSDGKTWREVASSQDRKPVNTRHRRKRFFILEATPDENKRLSKINADIARTDRELAAIPPLPAWWVGNHKQVNGPFHIFVGGNPQRKGDSVVPASMSTLSNVTKAYELKADAPQGERRLALARWLVAKENPLTPRVLANRLWHYHFGTGIVSTPSDFGYMGTRPTHPELLDWLAVQIQENGWRLKDIQKQIMLSETYQQASTFREEAARIDSDSRFLWRFPPRRLTGEEIRDTLLSVSGKLDLKMGGPGFRLYEYLQDNVATYVPRETFGPDTYRRAVYHQNARAARIDLLTDFDCPDNAFAASKRNATTTPLQALTLMNHQFTLDLSQFLAERLQQEAGTDKIDQQIDRAFRLLYARPPIAQEQQAARALIAANGLPAFCRAMINSNELIYLD</sequence>
<evidence type="ECO:0000313" key="5">
    <source>
        <dbReference type="EMBL" id="QDT45246.1"/>
    </source>
</evidence>
<evidence type="ECO:0000313" key="6">
    <source>
        <dbReference type="Proteomes" id="UP000317171"/>
    </source>
</evidence>
<feature type="domain" description="F5/8 type C" evidence="1">
    <location>
        <begin position="540"/>
        <end position="624"/>
    </location>
</feature>
<dbReference type="EMBL" id="CP036269">
    <property type="protein sequence ID" value="QDT45246.1"/>
    <property type="molecule type" value="Genomic_DNA"/>
</dbReference>
<dbReference type="Pfam" id="PF07635">
    <property type="entry name" value="PSCyt1"/>
    <property type="match status" value="1"/>
</dbReference>
<protein>
    <submittedName>
        <fullName evidence="5">F5/8 type C domain protein</fullName>
    </submittedName>
</protein>
<dbReference type="PANTHER" id="PTHR35889:SF3">
    <property type="entry name" value="F-BOX DOMAIN-CONTAINING PROTEIN"/>
    <property type="match status" value="1"/>
</dbReference>
<organism evidence="5 6">
    <name type="scientific">Gimesia alba</name>
    <dbReference type="NCBI Taxonomy" id="2527973"/>
    <lineage>
        <taxon>Bacteria</taxon>
        <taxon>Pseudomonadati</taxon>
        <taxon>Planctomycetota</taxon>
        <taxon>Planctomycetia</taxon>
        <taxon>Planctomycetales</taxon>
        <taxon>Planctomycetaceae</taxon>
        <taxon>Gimesia</taxon>
    </lineage>
</organism>
<dbReference type="KEGG" id="gaz:Pan241w_53650"/>